<dbReference type="GO" id="GO:0016020">
    <property type="term" value="C:membrane"/>
    <property type="evidence" value="ECO:0007669"/>
    <property type="project" value="InterPro"/>
</dbReference>
<organism evidence="1">
    <name type="scientific">Thermofilum adornatum</name>
    <dbReference type="NCBI Taxonomy" id="1365176"/>
    <lineage>
        <taxon>Archaea</taxon>
        <taxon>Thermoproteota</taxon>
        <taxon>Thermoprotei</taxon>
        <taxon>Thermofilales</taxon>
        <taxon>Thermofilaceae</taxon>
        <taxon>Thermofilum</taxon>
    </lineage>
</organism>
<name>A0A7C1GNX6_9CREN</name>
<proteinExistence type="predicted"/>
<dbReference type="PANTHER" id="PTHR35984:SF1">
    <property type="entry name" value="PERIPLASMIC SERINE PROTEASE"/>
    <property type="match status" value="1"/>
</dbReference>
<gene>
    <name evidence="1" type="ORF">ENN26_05800</name>
</gene>
<dbReference type="EMBL" id="DSAY01000104">
    <property type="protein sequence ID" value="HDP15271.1"/>
    <property type="molecule type" value="Genomic_DNA"/>
</dbReference>
<reference evidence="1" key="1">
    <citation type="journal article" date="2020" name="mSystems">
        <title>Genome- and Community-Level Interaction Insights into Carbon Utilization and Element Cycling Functions of Hydrothermarchaeota in Hydrothermal Sediment.</title>
        <authorList>
            <person name="Zhou Z."/>
            <person name="Liu Y."/>
            <person name="Xu W."/>
            <person name="Pan J."/>
            <person name="Luo Z.H."/>
            <person name="Li M."/>
        </authorList>
    </citation>
    <scope>NUCLEOTIDE SEQUENCE [LARGE SCALE GENOMIC DNA]</scope>
    <source>
        <strain evidence="1">SpSt-116</strain>
    </source>
</reference>
<protein>
    <recommendedName>
        <fullName evidence="2">Serine protease</fullName>
    </recommendedName>
</protein>
<accession>A0A7C1GNX6</accession>
<dbReference type="SUPFAM" id="SSF52096">
    <property type="entry name" value="ClpP/crotonase"/>
    <property type="match status" value="1"/>
</dbReference>
<comment type="caution">
    <text evidence="1">The sequence shown here is derived from an EMBL/GenBank/DDBJ whole genome shotgun (WGS) entry which is preliminary data.</text>
</comment>
<dbReference type="InterPro" id="IPR029045">
    <property type="entry name" value="ClpP/crotonase-like_dom_sf"/>
</dbReference>
<evidence type="ECO:0008006" key="2">
    <source>
        <dbReference type="Google" id="ProtNLM"/>
    </source>
</evidence>
<dbReference type="Pfam" id="PF01972">
    <property type="entry name" value="SDH_protease"/>
    <property type="match status" value="1"/>
</dbReference>
<dbReference type="Gene3D" id="3.90.226.10">
    <property type="entry name" value="2-enoyl-CoA Hydratase, Chain A, domain 1"/>
    <property type="match status" value="1"/>
</dbReference>
<dbReference type="AlphaFoldDB" id="A0A7C1GNX6"/>
<sequence length="311" mass="34420">MESPRTLSVLLGKLDRAAEEAEKVLGCEILLLVFHDYASIDRSVVDDLEFFVRRRGRREDLDLCVVLHTSGGDADAAYHIAIRLQDLAGEKRLVAAVPRLAKSAGTIIACAGDVIYATPITELGPVDPQVYIPSTGRYVSARTIRDSLRQAIETLREVGSTNPLTIEKVLSSIPIAEMGDFESLLNHVKKLLKEVISRRMKRTREEEAEAIAETLTRGYEYHGKVIHVDEARRIGLNIEVLSGERLDAMYKLYRSIRDLLDAVDEVLKPLSHELALSPSLHEIEHGLVYLPLPPTETELGSHPASGEASEA</sequence>
<dbReference type="InterPro" id="IPR002825">
    <property type="entry name" value="Pept_S49_ser-pept_pro"/>
</dbReference>
<dbReference type="PANTHER" id="PTHR35984">
    <property type="entry name" value="PERIPLASMIC SERINE PROTEASE"/>
    <property type="match status" value="1"/>
</dbReference>
<evidence type="ECO:0000313" key="1">
    <source>
        <dbReference type="EMBL" id="HDP15271.1"/>
    </source>
</evidence>